<dbReference type="SUPFAM" id="SSF117289">
    <property type="entry name" value="Nucleoporin domain"/>
    <property type="match status" value="1"/>
</dbReference>
<feature type="non-terminal residue" evidence="1">
    <location>
        <position position="382"/>
    </location>
</feature>
<protein>
    <submittedName>
        <fullName evidence="1">Uncharacterized protein</fullName>
    </submittedName>
</protein>
<accession>A0ABN8P943</accession>
<keyword evidence="2" id="KW-1185">Reference proteome</keyword>
<dbReference type="InterPro" id="IPR011042">
    <property type="entry name" value="6-blade_b-propeller_TolB-like"/>
</dbReference>
<dbReference type="EMBL" id="CALNXK010000054">
    <property type="protein sequence ID" value="CAH3134328.1"/>
    <property type="molecule type" value="Genomic_DNA"/>
</dbReference>
<reference evidence="1 2" key="1">
    <citation type="submission" date="2022-05" db="EMBL/GenBank/DDBJ databases">
        <authorList>
            <consortium name="Genoscope - CEA"/>
            <person name="William W."/>
        </authorList>
    </citation>
    <scope>NUCLEOTIDE SEQUENCE [LARGE SCALE GENOMIC DNA]</scope>
</reference>
<evidence type="ECO:0000313" key="2">
    <source>
        <dbReference type="Proteomes" id="UP001159405"/>
    </source>
</evidence>
<organism evidence="1 2">
    <name type="scientific">Porites lobata</name>
    <dbReference type="NCBI Taxonomy" id="104759"/>
    <lineage>
        <taxon>Eukaryota</taxon>
        <taxon>Metazoa</taxon>
        <taxon>Cnidaria</taxon>
        <taxon>Anthozoa</taxon>
        <taxon>Hexacorallia</taxon>
        <taxon>Scleractinia</taxon>
        <taxon>Fungiina</taxon>
        <taxon>Poritidae</taxon>
        <taxon>Porites</taxon>
    </lineage>
</organism>
<gene>
    <name evidence="1" type="ORF">PLOB_00037319</name>
</gene>
<evidence type="ECO:0000313" key="1">
    <source>
        <dbReference type="EMBL" id="CAH3134328.1"/>
    </source>
</evidence>
<dbReference type="Gene3D" id="2.120.10.30">
    <property type="entry name" value="TolB, C-terminal domain"/>
    <property type="match status" value="1"/>
</dbReference>
<dbReference type="Proteomes" id="UP001159405">
    <property type="component" value="Unassembled WGS sequence"/>
</dbReference>
<proteinExistence type="predicted"/>
<name>A0ABN8P943_9CNID</name>
<sequence length="382" mass="43660">MSSLITAVFKATIGLLVNKGRDKLAEKLNEGDVTDQKFRGLIVREIDEVKSKLNGLARKDLKTSISHFKEGIELLYEVFESARPSSEHKILTEQAAKMIKLELTSMDETATRLLSAAKGRFKEARREATKAFNNEALELPDRLLAMQYRLMATILETVDNPKDSLPVCKVCIEDLHDVSGVKECFKVELKKGLWARLDKDERRQIISTVCFFNRVVYDVTLMTRFGSKDELSENWPSVDTGEEQVYPLRNQKVDEVLKKQGMEHCCVKPWLFGQEGEEEQKLKDPCGIAKNTKGQFLIAGNGDKTVKVFDSNGKFDFRFNHQTDDADTKLDIWDVATAGEDDKIYLLVSLKKPGAKEWEREVQVYNKTADLQHKFPVRRECW</sequence>
<comment type="caution">
    <text evidence="1">The sequence shown here is derived from an EMBL/GenBank/DDBJ whole genome shotgun (WGS) entry which is preliminary data.</text>
</comment>